<comment type="subcellular location">
    <subcellularLocation>
        <location evidence="1">Cell membrane</location>
        <topology evidence="1">Multi-pass membrane protein</topology>
    </subcellularLocation>
    <subcellularLocation>
        <location evidence="8">Membrane</location>
        <topology evidence="8">Multi-pass membrane protein</topology>
    </subcellularLocation>
</comment>
<reference evidence="11 12" key="1">
    <citation type="submission" date="2020-01" db="EMBL/GenBank/DDBJ databases">
        <title>Muriicola jejuensis KCTC 22299.</title>
        <authorList>
            <person name="Wang G."/>
        </authorList>
    </citation>
    <scope>NUCLEOTIDE SEQUENCE [LARGE SCALE GENOMIC DNA]</scope>
    <source>
        <strain evidence="11 12">KCTC 22299</strain>
    </source>
</reference>
<feature type="transmembrane region" description="Helical" evidence="9">
    <location>
        <begin position="417"/>
        <end position="439"/>
    </location>
</feature>
<evidence type="ECO:0000256" key="1">
    <source>
        <dbReference type="ARBA" id="ARBA00004651"/>
    </source>
</evidence>
<evidence type="ECO:0000256" key="9">
    <source>
        <dbReference type="SAM" id="Phobius"/>
    </source>
</evidence>
<dbReference type="GO" id="GO:1904680">
    <property type="term" value="F:peptide transmembrane transporter activity"/>
    <property type="evidence" value="ECO:0007669"/>
    <property type="project" value="InterPro"/>
</dbReference>
<dbReference type="GO" id="GO:0005886">
    <property type="term" value="C:plasma membrane"/>
    <property type="evidence" value="ECO:0007669"/>
    <property type="project" value="UniProtKB-SubCell"/>
</dbReference>
<evidence type="ECO:0000256" key="4">
    <source>
        <dbReference type="ARBA" id="ARBA00022692"/>
    </source>
</evidence>
<feature type="transmembrane region" description="Helical" evidence="9">
    <location>
        <begin position="113"/>
        <end position="131"/>
    </location>
</feature>
<dbReference type="Gene3D" id="1.20.1250.20">
    <property type="entry name" value="MFS general substrate transporter like domains"/>
    <property type="match status" value="2"/>
</dbReference>
<feature type="transmembrane region" description="Helical" evidence="9">
    <location>
        <begin position="152"/>
        <end position="176"/>
    </location>
</feature>
<keyword evidence="6 9" id="KW-1133">Transmembrane helix</keyword>
<feature type="transmembrane region" description="Helical" evidence="9">
    <location>
        <begin position="307"/>
        <end position="325"/>
    </location>
</feature>
<evidence type="ECO:0000259" key="10">
    <source>
        <dbReference type="PROSITE" id="PS50850"/>
    </source>
</evidence>
<dbReference type="NCBIfam" id="TIGR00924">
    <property type="entry name" value="yjdL_sub1_fam"/>
    <property type="match status" value="1"/>
</dbReference>
<dbReference type="InterPro" id="IPR020846">
    <property type="entry name" value="MFS_dom"/>
</dbReference>
<feature type="transmembrane region" description="Helical" evidence="9">
    <location>
        <begin position="351"/>
        <end position="374"/>
    </location>
</feature>
<feature type="transmembrane region" description="Helical" evidence="9">
    <location>
        <begin position="451"/>
        <end position="472"/>
    </location>
</feature>
<feature type="transmembrane region" description="Helical" evidence="9">
    <location>
        <begin position="547"/>
        <end position="572"/>
    </location>
</feature>
<proteinExistence type="inferred from homology"/>
<evidence type="ECO:0000256" key="5">
    <source>
        <dbReference type="ARBA" id="ARBA00022856"/>
    </source>
</evidence>
<keyword evidence="5" id="KW-0571">Peptide transport</keyword>
<keyword evidence="3" id="KW-1003">Cell membrane</keyword>
<dbReference type="CDD" id="cd17346">
    <property type="entry name" value="MFS_DtpA_like"/>
    <property type="match status" value="1"/>
</dbReference>
<comment type="caution">
    <text evidence="11">The sequence shown here is derived from an EMBL/GenBank/DDBJ whole genome shotgun (WGS) entry which is preliminary data.</text>
</comment>
<sequence length="584" mass="65265">MNTDIENLFKDKVLGHPAGLFVLFFTEMWERFSFYGMRVLLVLFLTAPILDTNPGWEWPREHALALIGTYASLLYLTPILGGYIADKFTGYKTAIIIGCSVMTLGHACMALETVWSLYTGLALLVIGTGFFKPNITSVISEMYRGKESKKDGAYTIFYMGVNAGAFFGMMLCGYLAENYGWAWGFGLAGIFMFFGMMQFWLAGSLFGKIGDKPLKASEVNDSKEEQEVEEKLNPFTWFDYLLIGLSSLGGLLYLFNDPLSKIENINILDFSLFGYEGSYEVVIISLILFLILIISRTIRYTRVVRNRIFAVSIFGLFTVIFFATFEQNLGTMTIFARDYTDRMLTGSASTVFKVIDALLTTVPMMIITWVLYLLSKKTFDRIPYSNLALAMAFLGVWGLLIFRLYDKFAQTGNEVEASWFAILNSFFIITLAPLFSRWWESKYNPSAAHKYGIGLILQGLGFAVLVFGTLSIPQGAASASVSMIYLILAYLLITMGELCVSPVGLSYLSKLVPPRMIGFMFGIWYLAIAIGQKLAGTLGGMIDEITATYSLSSFFGIFTVLCIALGLVSILLNRPLKRMMHGIR</sequence>
<dbReference type="Proteomes" id="UP000468443">
    <property type="component" value="Unassembled WGS sequence"/>
</dbReference>
<dbReference type="Pfam" id="PF00854">
    <property type="entry name" value="PTR2"/>
    <property type="match status" value="2"/>
</dbReference>
<feature type="transmembrane region" description="Helical" evidence="9">
    <location>
        <begin position="275"/>
        <end position="295"/>
    </location>
</feature>
<evidence type="ECO:0000313" key="12">
    <source>
        <dbReference type="Proteomes" id="UP000468443"/>
    </source>
</evidence>
<accession>A0A6P0UEH9</accession>
<dbReference type="InterPro" id="IPR050171">
    <property type="entry name" value="MFS_Transporters"/>
</dbReference>
<evidence type="ECO:0000313" key="11">
    <source>
        <dbReference type="EMBL" id="NER11645.1"/>
    </source>
</evidence>
<dbReference type="PANTHER" id="PTHR23517">
    <property type="entry name" value="RESISTANCE PROTEIN MDTM, PUTATIVE-RELATED-RELATED"/>
    <property type="match status" value="1"/>
</dbReference>
<evidence type="ECO:0000256" key="8">
    <source>
        <dbReference type="RuleBase" id="RU003755"/>
    </source>
</evidence>
<keyword evidence="2 8" id="KW-0813">Transport</keyword>
<feature type="transmembrane region" description="Helical" evidence="9">
    <location>
        <begin position="386"/>
        <end position="405"/>
    </location>
</feature>
<feature type="transmembrane region" description="Helical" evidence="9">
    <location>
        <begin position="517"/>
        <end position="535"/>
    </location>
</feature>
<dbReference type="InterPro" id="IPR000109">
    <property type="entry name" value="POT_fam"/>
</dbReference>
<dbReference type="InterPro" id="IPR036259">
    <property type="entry name" value="MFS_trans_sf"/>
</dbReference>
<dbReference type="AlphaFoldDB" id="A0A6P0UEH9"/>
<dbReference type="PROSITE" id="PS50850">
    <property type="entry name" value="MFS"/>
    <property type="match status" value="1"/>
</dbReference>
<evidence type="ECO:0000256" key="7">
    <source>
        <dbReference type="ARBA" id="ARBA00023136"/>
    </source>
</evidence>
<gene>
    <name evidence="11" type="ORF">GWK09_14030</name>
</gene>
<dbReference type="PROSITE" id="PS01023">
    <property type="entry name" value="PTR2_2"/>
    <property type="match status" value="1"/>
</dbReference>
<feature type="transmembrane region" description="Helical" evidence="9">
    <location>
        <begin position="32"/>
        <end position="50"/>
    </location>
</feature>
<feature type="transmembrane region" description="Helical" evidence="9">
    <location>
        <begin position="484"/>
        <end position="505"/>
    </location>
</feature>
<evidence type="ECO:0000256" key="2">
    <source>
        <dbReference type="ARBA" id="ARBA00022448"/>
    </source>
</evidence>
<dbReference type="PANTHER" id="PTHR23517:SF15">
    <property type="entry name" value="PROTON-DEPENDENT OLIGOPEPTIDE FAMILY TRANSPORT PROTEIN"/>
    <property type="match status" value="1"/>
</dbReference>
<keyword evidence="7 9" id="KW-0472">Membrane</keyword>
<protein>
    <submittedName>
        <fullName evidence="11">MFS transporter</fullName>
    </submittedName>
</protein>
<name>A0A6P0UEH9_9FLAO</name>
<feature type="transmembrane region" description="Helical" evidence="9">
    <location>
        <begin position="62"/>
        <end position="83"/>
    </location>
</feature>
<dbReference type="RefSeq" id="WP_163694101.1">
    <property type="nucleotide sequence ID" value="NZ_FXTW01000005.1"/>
</dbReference>
<comment type="similarity">
    <text evidence="8">Belongs to the major facilitator superfamily. Proton-dependent oligopeptide transporter (POT/PTR) (TC 2.A.17) family.</text>
</comment>
<dbReference type="SUPFAM" id="SSF103473">
    <property type="entry name" value="MFS general substrate transporter"/>
    <property type="match status" value="1"/>
</dbReference>
<organism evidence="11 12">
    <name type="scientific">Muriicola jejuensis</name>
    <dbReference type="NCBI Taxonomy" id="504488"/>
    <lineage>
        <taxon>Bacteria</taxon>
        <taxon>Pseudomonadati</taxon>
        <taxon>Bacteroidota</taxon>
        <taxon>Flavobacteriia</taxon>
        <taxon>Flavobacteriales</taxon>
        <taxon>Flavobacteriaceae</taxon>
        <taxon>Muriicola</taxon>
    </lineage>
</organism>
<dbReference type="InterPro" id="IPR018456">
    <property type="entry name" value="PTR2_symporter_CS"/>
</dbReference>
<feature type="domain" description="Major facilitator superfamily (MFS) profile" evidence="10">
    <location>
        <begin position="22"/>
        <end position="577"/>
    </location>
</feature>
<keyword evidence="5" id="KW-0653">Protein transport</keyword>
<feature type="transmembrane region" description="Helical" evidence="9">
    <location>
        <begin position="182"/>
        <end position="206"/>
    </location>
</feature>
<keyword evidence="12" id="KW-1185">Reference proteome</keyword>
<dbReference type="GO" id="GO:0006857">
    <property type="term" value="P:oligopeptide transport"/>
    <property type="evidence" value="ECO:0007669"/>
    <property type="project" value="InterPro"/>
</dbReference>
<dbReference type="InterPro" id="IPR005279">
    <property type="entry name" value="Dipep/tripep_permease"/>
</dbReference>
<evidence type="ECO:0000256" key="6">
    <source>
        <dbReference type="ARBA" id="ARBA00022989"/>
    </source>
</evidence>
<dbReference type="EMBL" id="JAABOP010000006">
    <property type="protein sequence ID" value="NER11645.1"/>
    <property type="molecule type" value="Genomic_DNA"/>
</dbReference>
<keyword evidence="4 8" id="KW-0812">Transmembrane</keyword>
<evidence type="ECO:0000256" key="3">
    <source>
        <dbReference type="ARBA" id="ARBA00022475"/>
    </source>
</evidence>